<reference evidence="4" key="1">
    <citation type="submission" date="2018-06" db="EMBL/GenBank/DDBJ databases">
        <authorList>
            <person name="Guldener U."/>
        </authorList>
    </citation>
    <scope>NUCLEOTIDE SEQUENCE [LARGE SCALE GENOMIC DNA]</scope>
    <source>
        <strain evidence="4">UTAD17</strain>
    </source>
</reference>
<dbReference type="Pfam" id="PF05348">
    <property type="entry name" value="UMP1"/>
    <property type="match status" value="1"/>
</dbReference>
<keyword evidence="3" id="KW-0647">Proteasome</keyword>
<dbReference type="InterPro" id="IPR008012">
    <property type="entry name" value="Ump1"/>
</dbReference>
<gene>
    <name evidence="3" type="ORF">SCODWIG_02372</name>
</gene>
<keyword evidence="4" id="KW-1185">Reference proteome</keyword>
<comment type="similarity">
    <text evidence="2">Belongs to the POMP/UMP1 family.</text>
</comment>
<dbReference type="GO" id="GO:0043248">
    <property type="term" value="P:proteasome assembly"/>
    <property type="evidence" value="ECO:0007669"/>
    <property type="project" value="InterPro"/>
</dbReference>
<accession>A0A376B7K4</accession>
<dbReference type="OrthoDB" id="15001at2759"/>
<keyword evidence="1" id="KW-0143">Chaperone</keyword>
<dbReference type="GO" id="GO:0000502">
    <property type="term" value="C:proteasome complex"/>
    <property type="evidence" value="ECO:0007669"/>
    <property type="project" value="UniProtKB-KW"/>
</dbReference>
<dbReference type="Proteomes" id="UP000262825">
    <property type="component" value="Unassembled WGS sequence"/>
</dbReference>
<sequence>MNVLPVTDYKSTISTASPNTITSNAVPSLPDRLRQQKGGAVPLSMTELSNKNKHPLEYHLNNYEKAQESRKLQQYRQIFGIAEPMKRMMDLNIINATDFAPVNSNGNISGNLPHRDILLNKEFTFDWEDVYKDDLEYNNEIGNDIHSKIEKNIGL</sequence>
<dbReference type="GO" id="GO:0005737">
    <property type="term" value="C:cytoplasm"/>
    <property type="evidence" value="ECO:0007669"/>
    <property type="project" value="TreeGrafter"/>
</dbReference>
<name>A0A376B7K4_9ASCO</name>
<protein>
    <submittedName>
        <fullName evidence="3">Probable Proteasome maturation factor UMP1</fullName>
    </submittedName>
</protein>
<dbReference type="VEuPathDB" id="FungiDB:SCODWIG_02372"/>
<dbReference type="GO" id="GO:0005634">
    <property type="term" value="C:nucleus"/>
    <property type="evidence" value="ECO:0007669"/>
    <property type="project" value="TreeGrafter"/>
</dbReference>
<evidence type="ECO:0000313" key="3">
    <source>
        <dbReference type="EMBL" id="SSD60611.1"/>
    </source>
</evidence>
<dbReference type="EMBL" id="UFAJ01000401">
    <property type="protein sequence ID" value="SSD60611.1"/>
    <property type="molecule type" value="Genomic_DNA"/>
</dbReference>
<dbReference type="PANTHER" id="PTHR12828">
    <property type="entry name" value="PROTEASOME MATURATION PROTEIN UMP1"/>
    <property type="match status" value="1"/>
</dbReference>
<dbReference type="PANTHER" id="PTHR12828:SF3">
    <property type="entry name" value="PROTEASOME MATURATION PROTEIN"/>
    <property type="match status" value="1"/>
</dbReference>
<evidence type="ECO:0000256" key="2">
    <source>
        <dbReference type="ARBA" id="ARBA00043974"/>
    </source>
</evidence>
<proteinExistence type="inferred from homology"/>
<evidence type="ECO:0000256" key="1">
    <source>
        <dbReference type="ARBA" id="ARBA00023186"/>
    </source>
</evidence>
<dbReference type="AlphaFoldDB" id="A0A376B7K4"/>
<evidence type="ECO:0000313" key="4">
    <source>
        <dbReference type="Proteomes" id="UP000262825"/>
    </source>
</evidence>
<organism evidence="3 4">
    <name type="scientific">Saccharomycodes ludwigii</name>
    <dbReference type="NCBI Taxonomy" id="36035"/>
    <lineage>
        <taxon>Eukaryota</taxon>
        <taxon>Fungi</taxon>
        <taxon>Dikarya</taxon>
        <taxon>Ascomycota</taxon>
        <taxon>Saccharomycotina</taxon>
        <taxon>Saccharomycetes</taxon>
        <taxon>Saccharomycodales</taxon>
        <taxon>Saccharomycodaceae</taxon>
        <taxon>Saccharomycodes</taxon>
    </lineage>
</organism>